<evidence type="ECO:0000313" key="2">
    <source>
        <dbReference type="Proteomes" id="UP000214596"/>
    </source>
</evidence>
<organism evidence="1 2">
    <name type="scientific">Vibrio parahaemolyticus</name>
    <dbReference type="NCBI Taxonomy" id="670"/>
    <lineage>
        <taxon>Bacteria</taxon>
        <taxon>Pseudomonadati</taxon>
        <taxon>Pseudomonadota</taxon>
        <taxon>Gammaproteobacteria</taxon>
        <taxon>Vibrionales</taxon>
        <taxon>Vibrionaceae</taxon>
        <taxon>Vibrio</taxon>
    </lineage>
</organism>
<reference evidence="1 2" key="1">
    <citation type="journal article" date="2017" name="Appl. Environ. Microbiol.">
        <title>Parallel evolution of two clades of a major Atlantic endemic Vibrio parahaemolyticus pathogen lineage by independent acquisition of related pathogenicity islands.</title>
        <authorList>
            <person name="Xu F."/>
            <person name="Gonzalez-Escalona N."/>
            <person name="Drees K.P."/>
            <person name="Sebra R.P."/>
            <person name="Cooper V.S."/>
            <person name="Jones S.H."/>
            <person name="Whistler C.A."/>
        </authorList>
    </citation>
    <scope>NUCLEOTIDE SEQUENCE [LARGE SCALE GENOMIC DNA]</scope>
    <source>
        <strain evidence="1 2">MAVP-3</strain>
    </source>
</reference>
<evidence type="ECO:0000313" key="1">
    <source>
        <dbReference type="EMBL" id="OXE28949.1"/>
    </source>
</evidence>
<gene>
    <name evidence="1" type="ORF">CA163_31215</name>
</gene>
<name>A0A227J1G5_VIBPH</name>
<proteinExistence type="predicted"/>
<accession>A0A227J1G5</accession>
<dbReference type="STRING" id="670.ACZ92_11855"/>
<feature type="non-terminal residue" evidence="1">
    <location>
        <position position="38"/>
    </location>
</feature>
<protein>
    <submittedName>
        <fullName evidence="1">HIT family protein</fullName>
    </submittedName>
</protein>
<dbReference type="EMBL" id="NIXT01003798">
    <property type="protein sequence ID" value="OXE28949.1"/>
    <property type="molecule type" value="Genomic_DNA"/>
</dbReference>
<dbReference type="AlphaFoldDB" id="A0A227J1G5"/>
<dbReference type="Proteomes" id="UP000214596">
    <property type="component" value="Unassembled WGS sequence"/>
</dbReference>
<sequence>MNRISTMSFELHPQLAKDTTVIGHFPLCVALLHKDNAV</sequence>
<comment type="caution">
    <text evidence="1">The sequence shown here is derived from an EMBL/GenBank/DDBJ whole genome shotgun (WGS) entry which is preliminary data.</text>
</comment>